<dbReference type="SMART" id="SM00165">
    <property type="entry name" value="UBA"/>
    <property type="match status" value="1"/>
</dbReference>
<dbReference type="InterPro" id="IPR036465">
    <property type="entry name" value="vWFA_dom_sf"/>
</dbReference>
<dbReference type="Gene3D" id="3.40.50.1820">
    <property type="entry name" value="alpha/beta hydrolase"/>
    <property type="match status" value="2"/>
</dbReference>
<dbReference type="EMBL" id="CAMXCT010006837">
    <property type="protein sequence ID" value="CAI4020855.1"/>
    <property type="molecule type" value="Genomic_DNA"/>
</dbReference>
<evidence type="ECO:0000256" key="3">
    <source>
        <dbReference type="ARBA" id="ARBA00022729"/>
    </source>
</evidence>
<dbReference type="AlphaFoldDB" id="A0A9P1GU45"/>
<dbReference type="InterPro" id="IPR032838">
    <property type="entry name" value="Vwaint_dom"/>
</dbReference>
<dbReference type="PANTHER" id="PTHR11010:SF38">
    <property type="entry name" value="LYSOSOMAL PRO-X CARBOXYPEPTIDASE"/>
    <property type="match status" value="1"/>
</dbReference>
<dbReference type="SUPFAM" id="SSF46934">
    <property type="entry name" value="UBA-like"/>
    <property type="match status" value="1"/>
</dbReference>
<evidence type="ECO:0000256" key="4">
    <source>
        <dbReference type="ARBA" id="ARBA00022801"/>
    </source>
</evidence>
<dbReference type="SUPFAM" id="SSF53300">
    <property type="entry name" value="vWA-like"/>
    <property type="match status" value="1"/>
</dbReference>
<feature type="domain" description="VWFA" evidence="7">
    <location>
        <begin position="32"/>
        <end position="205"/>
    </location>
</feature>
<gene>
    <name evidence="8" type="ORF">C1SCF055_LOCUS45236</name>
</gene>
<evidence type="ECO:0000259" key="7">
    <source>
        <dbReference type="PROSITE" id="PS50234"/>
    </source>
</evidence>
<evidence type="ECO:0000256" key="2">
    <source>
        <dbReference type="ARBA" id="ARBA00022670"/>
    </source>
</evidence>
<dbReference type="SMART" id="SM00327">
    <property type="entry name" value="VWA"/>
    <property type="match status" value="1"/>
</dbReference>
<evidence type="ECO:0000256" key="5">
    <source>
        <dbReference type="ARBA" id="ARBA00023180"/>
    </source>
</evidence>
<dbReference type="PANTHER" id="PTHR11010">
    <property type="entry name" value="PROTEASE S28 PRO-X CARBOXYPEPTIDASE-RELATED"/>
    <property type="match status" value="1"/>
</dbReference>
<dbReference type="Pfam" id="PF14624">
    <property type="entry name" value="Vwaint"/>
    <property type="match status" value="1"/>
</dbReference>
<dbReference type="Pfam" id="PF00627">
    <property type="entry name" value="UBA"/>
    <property type="match status" value="1"/>
</dbReference>
<dbReference type="InterPro" id="IPR015940">
    <property type="entry name" value="UBA"/>
</dbReference>
<dbReference type="SUPFAM" id="SSF53474">
    <property type="entry name" value="alpha/beta-Hydrolases"/>
    <property type="match status" value="1"/>
</dbReference>
<dbReference type="Gene3D" id="1.20.120.980">
    <property type="entry name" value="Serine carboxypeptidase S28, SKS domain"/>
    <property type="match status" value="1"/>
</dbReference>
<evidence type="ECO:0000313" key="11">
    <source>
        <dbReference type="Proteomes" id="UP001152797"/>
    </source>
</evidence>
<dbReference type="EMBL" id="CAMXCT020006837">
    <property type="protein sequence ID" value="CAL1174230.1"/>
    <property type="molecule type" value="Genomic_DNA"/>
</dbReference>
<keyword evidence="2" id="KW-0645">Protease</keyword>
<dbReference type="InterPro" id="IPR009060">
    <property type="entry name" value="UBA-like_sf"/>
</dbReference>
<protein>
    <submittedName>
        <fullName evidence="10">Prolyl carboxy peptidase like protein 5</fullName>
    </submittedName>
</protein>
<evidence type="ECO:0000256" key="1">
    <source>
        <dbReference type="ARBA" id="ARBA00011079"/>
    </source>
</evidence>
<dbReference type="InterPro" id="IPR042269">
    <property type="entry name" value="Ser_carbopepase_S28_SKS"/>
</dbReference>
<accession>A0A9P1GU45</accession>
<dbReference type="PROSITE" id="PS50030">
    <property type="entry name" value="UBA"/>
    <property type="match status" value="1"/>
</dbReference>
<keyword evidence="4" id="KW-0378">Hydrolase</keyword>
<sequence>MELRARAYQVQENEVKVYASIAVDAEQRFPANLCLVIDVSGSMQLPAVLKDQEASELSILDIVVHSCRTVIHSLSAEDQLGIVTYSDAAEVKLALTAMDAAGKAAAEAALQTLRADGQTNLWQGLESALDLLRSATSSGRISSALLLTDGVPNVEPVEGHLAALRRYQEASGKLPCTLHTFGFGYDLDSQLLDQLSQAAGGIYVFIPDAGFVGTALVNCTGTAVTALGRNAQLTLTTEGTSCTSCTSCRALGYGERKGTVELGSIQLGQSKDVILDLKFVARPERLKLHLEFDGPAGSESHELDVDLQSLPTELSEECSLQSWRLQVVEMTQKLLGLKEEELPGAQQRVEDFLCFLRSATTAGADERLSALLEDVDGQVREAVSRQDWYQSWGAHYLRSLSRAHLAQVCNNFKDPGVQHYGGNLFHEVRDAADEIFLKLPPPNPATRSNVELLMAMGFPEDEVQRALEYAYDNVEQAATYLMEGMPAHRPAVRPVAHHPHRTVDMRAYYDASGAVADRPRGFGVWRQEPSPTGRPRPSTSNCTWRIFRQRLDHFEDSDAVDVATFPQRLCLYEGWWRNASLSGFRARGTAPGPIFFYTGNESPVDEYVNQTGLMWELAESFGALLVFAEHRCEPKSHGAFCGKGAARNCVGYCTTAQALADYAAILADLNRGAERSAVVVFGGSYGGMLSGWMRMKMPSVVDGAIAASAPIWQLATTVTHETLDWPSMAISRGLSAAGGASNRCFDTLRVAWPLLEGGFRSSQQLQLLSRRVNSCATLRSARSFTTWAQEAYFLLAEGNYPFPSTYIPSAVGDGGTLPAWPMRVACSHLNEDFGVQLEGSLKELNYTVTLGDLKVSVDWSQLQSNAAQLSERQLQPLLRLAEQVTKASAVWYNVSGTKTCWQMSQEVSQSTQKPSSPSGAKCPTCPACDKCPLCPVSRCAQIEAPCNFTGSVEKTFAWTSIVCNDDLSQISARGVGRDFYWPPWPYGTPRNYTVASITGPRGPQPGTCGAELSAQGLFGAPNTTDLWSSWLTAYYGGRDEIGQHRNIVWSNGALDPWSGMGVYPKNSKGSEGPMVQEINEDGSQISLVLDLGAHHLDLMFSDPHDPPCAAQARAIEKQRIWQWCQEAYSRYSSSGETDAESVVF</sequence>
<dbReference type="FunFam" id="1.10.8.10:FF:000003">
    <property type="entry name" value="UV excision repair protein RAD23 homolog"/>
    <property type="match status" value="1"/>
</dbReference>
<dbReference type="GO" id="GO:0006508">
    <property type="term" value="P:proteolysis"/>
    <property type="evidence" value="ECO:0007669"/>
    <property type="project" value="UniProtKB-KW"/>
</dbReference>
<dbReference type="InterPro" id="IPR029058">
    <property type="entry name" value="AB_hydrolase_fold"/>
</dbReference>
<keyword evidence="11" id="KW-1185">Reference proteome</keyword>
<dbReference type="InterPro" id="IPR041969">
    <property type="entry name" value="VP13D_UBA"/>
</dbReference>
<comment type="caution">
    <text evidence="8">The sequence shown here is derived from an EMBL/GenBank/DDBJ whole genome shotgun (WGS) entry which is preliminary data.</text>
</comment>
<dbReference type="PROSITE" id="PS50234">
    <property type="entry name" value="VWFA"/>
    <property type="match status" value="1"/>
</dbReference>
<dbReference type="GO" id="GO:0008239">
    <property type="term" value="F:dipeptidyl-peptidase activity"/>
    <property type="evidence" value="ECO:0007669"/>
    <property type="project" value="TreeGrafter"/>
</dbReference>
<comment type="similarity">
    <text evidence="1">Belongs to the peptidase S28 family.</text>
</comment>
<evidence type="ECO:0000313" key="8">
    <source>
        <dbReference type="EMBL" id="CAI4020855.1"/>
    </source>
</evidence>
<dbReference type="InterPro" id="IPR008758">
    <property type="entry name" value="Peptidase_S28"/>
</dbReference>
<dbReference type="GO" id="GO:0070008">
    <property type="term" value="F:serine-type exopeptidase activity"/>
    <property type="evidence" value="ECO:0007669"/>
    <property type="project" value="InterPro"/>
</dbReference>
<evidence type="ECO:0000259" key="6">
    <source>
        <dbReference type="PROSITE" id="PS50030"/>
    </source>
</evidence>
<dbReference type="Pfam" id="PF05577">
    <property type="entry name" value="Peptidase_S28"/>
    <property type="match status" value="1"/>
</dbReference>
<dbReference type="Proteomes" id="UP001152797">
    <property type="component" value="Unassembled WGS sequence"/>
</dbReference>
<dbReference type="EMBL" id="CAMXCT030006837">
    <property type="protein sequence ID" value="CAL4808167.1"/>
    <property type="molecule type" value="Genomic_DNA"/>
</dbReference>
<dbReference type="Gene3D" id="3.40.50.410">
    <property type="entry name" value="von Willebrand factor, type A domain"/>
    <property type="match status" value="1"/>
</dbReference>
<dbReference type="InterPro" id="IPR002035">
    <property type="entry name" value="VWF_A"/>
</dbReference>
<dbReference type="Pfam" id="PF13519">
    <property type="entry name" value="VWA_2"/>
    <property type="match status" value="1"/>
</dbReference>
<dbReference type="OrthoDB" id="2130629at2759"/>
<keyword evidence="3" id="KW-0732">Signal</keyword>
<feature type="domain" description="UBA" evidence="6">
    <location>
        <begin position="444"/>
        <end position="484"/>
    </location>
</feature>
<dbReference type="CDD" id="cd14306">
    <property type="entry name" value="UBA_VP13D"/>
    <property type="match status" value="1"/>
</dbReference>
<dbReference type="Gene3D" id="1.10.8.10">
    <property type="entry name" value="DNA helicase RuvA subunit, C-terminal domain"/>
    <property type="match status" value="1"/>
</dbReference>
<evidence type="ECO:0000313" key="10">
    <source>
        <dbReference type="EMBL" id="CAL4808167.1"/>
    </source>
</evidence>
<proteinExistence type="inferred from homology"/>
<name>A0A9P1GU45_9DINO</name>
<keyword evidence="5" id="KW-0325">Glycoprotein</keyword>
<organism evidence="8">
    <name type="scientific">Cladocopium goreaui</name>
    <dbReference type="NCBI Taxonomy" id="2562237"/>
    <lineage>
        <taxon>Eukaryota</taxon>
        <taxon>Sar</taxon>
        <taxon>Alveolata</taxon>
        <taxon>Dinophyceae</taxon>
        <taxon>Suessiales</taxon>
        <taxon>Symbiodiniaceae</taxon>
        <taxon>Cladocopium</taxon>
    </lineage>
</organism>
<reference evidence="9" key="2">
    <citation type="submission" date="2024-04" db="EMBL/GenBank/DDBJ databases">
        <authorList>
            <person name="Chen Y."/>
            <person name="Shah S."/>
            <person name="Dougan E. K."/>
            <person name="Thang M."/>
            <person name="Chan C."/>
        </authorList>
    </citation>
    <scope>NUCLEOTIDE SEQUENCE [LARGE SCALE GENOMIC DNA]</scope>
</reference>
<reference evidence="8" key="1">
    <citation type="submission" date="2022-10" db="EMBL/GenBank/DDBJ databases">
        <authorList>
            <person name="Chen Y."/>
            <person name="Dougan E. K."/>
            <person name="Chan C."/>
            <person name="Rhodes N."/>
            <person name="Thang M."/>
        </authorList>
    </citation>
    <scope>NUCLEOTIDE SEQUENCE</scope>
</reference>
<evidence type="ECO:0000313" key="9">
    <source>
        <dbReference type="EMBL" id="CAL1174230.1"/>
    </source>
</evidence>